<feature type="chain" id="PRO_5030540742" description="Cadherin domain-containing protein" evidence="5">
    <location>
        <begin position="20"/>
        <end position="1242"/>
    </location>
</feature>
<feature type="region of interest" description="Disordered" evidence="3">
    <location>
        <begin position="1178"/>
        <end position="1218"/>
    </location>
</feature>
<accession>A0A7R9PLT0</accession>
<keyword evidence="5" id="KW-0732">Signal</keyword>
<name>A0A7R9PLT0_TIMGE</name>
<dbReference type="Pfam" id="PF00028">
    <property type="entry name" value="Cadherin"/>
    <property type="match status" value="1"/>
</dbReference>
<feature type="region of interest" description="Disordered" evidence="3">
    <location>
        <begin position="535"/>
        <end position="559"/>
    </location>
</feature>
<feature type="compositionally biased region" description="Polar residues" evidence="3">
    <location>
        <begin position="365"/>
        <end position="388"/>
    </location>
</feature>
<dbReference type="GO" id="GO:0005886">
    <property type="term" value="C:plasma membrane"/>
    <property type="evidence" value="ECO:0007669"/>
    <property type="project" value="UniProtKB-SubCell"/>
</dbReference>
<feature type="region of interest" description="Disordered" evidence="3">
    <location>
        <begin position="1063"/>
        <end position="1090"/>
    </location>
</feature>
<feature type="compositionally biased region" description="Low complexity" evidence="3">
    <location>
        <begin position="480"/>
        <end position="501"/>
    </location>
</feature>
<keyword evidence="1 4" id="KW-0812">Transmembrane</keyword>
<dbReference type="PANTHER" id="PTHR24026:SF126">
    <property type="entry name" value="PROTOCADHERIN FAT 4"/>
    <property type="match status" value="1"/>
</dbReference>
<dbReference type="Gene3D" id="2.60.40.60">
    <property type="entry name" value="Cadherins"/>
    <property type="match status" value="1"/>
</dbReference>
<feature type="domain" description="Cadherin" evidence="6">
    <location>
        <begin position="895"/>
        <end position="962"/>
    </location>
</feature>
<dbReference type="InterPro" id="IPR002126">
    <property type="entry name" value="Cadherin-like_dom"/>
</dbReference>
<feature type="compositionally biased region" description="Polar residues" evidence="3">
    <location>
        <begin position="1066"/>
        <end position="1076"/>
    </location>
</feature>
<organism evidence="7">
    <name type="scientific">Timema genevievae</name>
    <name type="common">Walking stick</name>
    <dbReference type="NCBI Taxonomy" id="629358"/>
    <lineage>
        <taxon>Eukaryota</taxon>
        <taxon>Metazoa</taxon>
        <taxon>Ecdysozoa</taxon>
        <taxon>Arthropoda</taxon>
        <taxon>Hexapoda</taxon>
        <taxon>Insecta</taxon>
        <taxon>Pterygota</taxon>
        <taxon>Neoptera</taxon>
        <taxon>Polyneoptera</taxon>
        <taxon>Phasmatodea</taxon>
        <taxon>Timematodea</taxon>
        <taxon>Timematoidea</taxon>
        <taxon>Timematidae</taxon>
        <taxon>Timema</taxon>
    </lineage>
</organism>
<evidence type="ECO:0000259" key="6">
    <source>
        <dbReference type="Pfam" id="PF00028"/>
    </source>
</evidence>
<dbReference type="EMBL" id="OE841245">
    <property type="protein sequence ID" value="CAD7594951.1"/>
    <property type="molecule type" value="Genomic_DNA"/>
</dbReference>
<evidence type="ECO:0000256" key="2">
    <source>
        <dbReference type="ARBA" id="ARBA00022989"/>
    </source>
</evidence>
<dbReference type="SUPFAM" id="SSF49313">
    <property type="entry name" value="Cadherin-like"/>
    <property type="match status" value="1"/>
</dbReference>
<dbReference type="InterPro" id="IPR015919">
    <property type="entry name" value="Cadherin-like_sf"/>
</dbReference>
<evidence type="ECO:0000256" key="3">
    <source>
        <dbReference type="SAM" id="MobiDB-lite"/>
    </source>
</evidence>
<dbReference type="AlphaFoldDB" id="A0A7R9PLT0"/>
<sequence>MKTFLTILLVSSAVANTTATSNRTRVTDCKLFNANNVAIDVKNGLSIEGLSVAMKAGTEFATLKTESVESFSISNQTYITVNLDKDSQILTFSTTVVFENYQRFEFASPMFVLPLKFSNIYPPEFLVDDVVVESVTFNISMPFPKISLTKNYHSIYAIDMDLQNNNITFELDDIGKKYLEMTPTQLKNGLRTNYSIDLTPITVLNIETELAICLKAWKDTIQPISFSSSITLQEGYDEQLTIYLSGDLNDSFTAKLNTNLPVPSVEINLVGTPSEELLKLPFVTFELTAERDGALKPGRTAIFIKLPGSLCVEPTTTTEAPTTVTTECDCPTEETTAIEPCPTTFTPEITTPCPDCICTTETTESSVAGQTSTTSVETTPEGNSTPVNTATTTSGQTSPSSGLTTQCPTLPDCDCSADTTESSVAGQTTTTSGETTPEGNSTPVNTATTTSGQTSPSSGLTTECPPIPECDSTTVTSLVTDKTSSSTGETSKSTKNTSSVTDPITPSTDEPSHCTPCPSPSDQCPTTSCDTPKDSSSCPTLPTEPSSDTSSTGQTDEPSHCTPCPSPSDQCPTTSCDTPQDCSSCPTLPSEPCPDTSPSDQCPTTSCDTPQDCSSCPTLPSEPCPDTSSTRQTGSTTSTPVTVKFQRSLYVFPSVSQDNEGIRIGRVEADVTGTSELPSYSLEDNKDNFVINSSNGDITVKQSIDPGTWVVSVVATCEGVVDKTQVQVTVSNFVNCLNNETKLVNTLLTMEFPEESEQTIYDIPEPDVQNCNWRKVSEEPFSGTDGFYVVYENGTILTSGIDREDNIFNNMSVAEVLLQVNVSCPNDETYPEATSDGTSDRSKPWYPLRNLRNSHRDMYFLTVITDINDNSPEFEGTNPLIVGYPDAKVVKQLLPQSVATVKATDKDIGINALIRYEIEKSDVSSWFVIHPHTGVIYPNENHFQFKDAEFNVIAKDLDGGQGCLQSERLVVKMKILAIEHLSVLSIEGKLVEDANETVLAIGNSLNYTVKVLLSAVVPSTEATIRSSSSSLSRVLRAGDDDTQSSLLYLVIYAIDKTTQEPVPAETFNNSNPSWKVSQLSSSSSQSSTGSSENNGALLGGVIALAVILILLLGGAGVAYYVLRVRRRNNTQTVDYDNFTAADSDSISEVNKENTLRPAYQNNIALSFNKDFSLIKEEDDDRKDSFTLQGSESEETSDEPQDERQTEATDTIDDGRDEEMVDLSSKSIVKFNDNVELIEIERL</sequence>
<feature type="compositionally biased region" description="Polar residues" evidence="3">
    <location>
        <begin position="418"/>
        <end position="427"/>
    </location>
</feature>
<feature type="compositionally biased region" description="Acidic residues" evidence="3">
    <location>
        <begin position="1209"/>
        <end position="1218"/>
    </location>
</feature>
<feature type="region of interest" description="Disordered" evidence="3">
    <location>
        <begin position="620"/>
        <end position="639"/>
    </location>
</feature>
<feature type="compositionally biased region" description="Polar residues" evidence="3">
    <location>
        <begin position="535"/>
        <end position="556"/>
    </location>
</feature>
<feature type="compositionally biased region" description="Low complexity" evidence="3">
    <location>
        <begin position="627"/>
        <end position="639"/>
    </location>
</feature>
<reference evidence="7" key="1">
    <citation type="submission" date="2020-11" db="EMBL/GenBank/DDBJ databases">
        <authorList>
            <person name="Tran Van P."/>
        </authorList>
    </citation>
    <scope>NUCLEOTIDE SEQUENCE</scope>
</reference>
<evidence type="ECO:0000256" key="4">
    <source>
        <dbReference type="SAM" id="Phobius"/>
    </source>
</evidence>
<dbReference type="GO" id="GO:0007156">
    <property type="term" value="P:homophilic cell adhesion via plasma membrane adhesion molecules"/>
    <property type="evidence" value="ECO:0007669"/>
    <property type="project" value="InterPro"/>
</dbReference>
<protein>
    <recommendedName>
        <fullName evidence="6">Cadherin domain-containing protein</fullName>
    </recommendedName>
</protein>
<keyword evidence="2 4" id="KW-1133">Transmembrane helix</keyword>
<dbReference type="CDD" id="cd11304">
    <property type="entry name" value="Cadherin_repeat"/>
    <property type="match status" value="2"/>
</dbReference>
<proteinExistence type="predicted"/>
<feature type="compositionally biased region" description="Low complexity" evidence="3">
    <location>
        <begin position="389"/>
        <end position="405"/>
    </location>
</feature>
<feature type="compositionally biased region" description="Low complexity" evidence="3">
    <location>
        <begin position="428"/>
        <end position="462"/>
    </location>
</feature>
<dbReference type="GO" id="GO:0005509">
    <property type="term" value="F:calcium ion binding"/>
    <property type="evidence" value="ECO:0007669"/>
    <property type="project" value="InterPro"/>
</dbReference>
<evidence type="ECO:0000256" key="5">
    <source>
        <dbReference type="SAM" id="SignalP"/>
    </source>
</evidence>
<feature type="transmembrane region" description="Helical" evidence="4">
    <location>
        <begin position="1096"/>
        <end position="1122"/>
    </location>
</feature>
<dbReference type="PANTHER" id="PTHR24026">
    <property type="entry name" value="FAT ATYPICAL CADHERIN-RELATED"/>
    <property type="match status" value="1"/>
</dbReference>
<evidence type="ECO:0000313" key="7">
    <source>
        <dbReference type="EMBL" id="CAD7594951.1"/>
    </source>
</evidence>
<feature type="compositionally biased region" description="Acidic residues" evidence="3">
    <location>
        <begin position="1191"/>
        <end position="1200"/>
    </location>
</feature>
<keyword evidence="4" id="KW-0472">Membrane</keyword>
<evidence type="ECO:0000256" key="1">
    <source>
        <dbReference type="ARBA" id="ARBA00022692"/>
    </source>
</evidence>
<gene>
    <name evidence="7" type="ORF">TGEB3V08_LOCUS5855</name>
</gene>
<feature type="signal peptide" evidence="5">
    <location>
        <begin position="1"/>
        <end position="19"/>
    </location>
</feature>
<feature type="region of interest" description="Disordered" evidence="3">
    <location>
        <begin position="418"/>
        <end position="514"/>
    </location>
</feature>
<feature type="compositionally biased region" description="Low complexity" evidence="3">
    <location>
        <begin position="1077"/>
        <end position="1090"/>
    </location>
</feature>
<feature type="region of interest" description="Disordered" evidence="3">
    <location>
        <begin position="364"/>
        <end position="405"/>
    </location>
</feature>